<protein>
    <submittedName>
        <fullName evidence="1">Uncharacterized protein</fullName>
    </submittedName>
</protein>
<proteinExistence type="predicted"/>
<evidence type="ECO:0000313" key="2">
    <source>
        <dbReference type="Proteomes" id="UP001050691"/>
    </source>
</evidence>
<keyword evidence="2" id="KW-1185">Reference proteome</keyword>
<gene>
    <name evidence="1" type="ORF">Clacol_003759</name>
</gene>
<evidence type="ECO:0000313" key="1">
    <source>
        <dbReference type="EMBL" id="GJJ09536.1"/>
    </source>
</evidence>
<accession>A0AAV5A938</accession>
<sequence>MSQQMKKNFSLHKGSKILNALGLEGFKEYLALNGLFYLVALKANDIEDIQRRMWENFRLPGEVCLKRQAGREQLYILRFQQTEIK</sequence>
<dbReference type="Proteomes" id="UP001050691">
    <property type="component" value="Unassembled WGS sequence"/>
</dbReference>
<organism evidence="1 2">
    <name type="scientific">Clathrus columnatus</name>
    <dbReference type="NCBI Taxonomy" id="1419009"/>
    <lineage>
        <taxon>Eukaryota</taxon>
        <taxon>Fungi</taxon>
        <taxon>Dikarya</taxon>
        <taxon>Basidiomycota</taxon>
        <taxon>Agaricomycotina</taxon>
        <taxon>Agaricomycetes</taxon>
        <taxon>Phallomycetidae</taxon>
        <taxon>Phallales</taxon>
        <taxon>Clathraceae</taxon>
        <taxon>Clathrus</taxon>
    </lineage>
</organism>
<dbReference type="EMBL" id="BPWL01000004">
    <property type="protein sequence ID" value="GJJ09536.1"/>
    <property type="molecule type" value="Genomic_DNA"/>
</dbReference>
<name>A0AAV5A938_9AGAM</name>
<comment type="caution">
    <text evidence="1">The sequence shown here is derived from an EMBL/GenBank/DDBJ whole genome shotgun (WGS) entry which is preliminary data.</text>
</comment>
<dbReference type="AlphaFoldDB" id="A0AAV5A938"/>
<reference evidence="1" key="1">
    <citation type="submission" date="2021-10" db="EMBL/GenBank/DDBJ databases">
        <title>De novo Genome Assembly of Clathrus columnatus (Basidiomycota, Fungi) Using Illumina and Nanopore Sequence Data.</title>
        <authorList>
            <person name="Ogiso-Tanaka E."/>
            <person name="Itagaki H."/>
            <person name="Hosoya T."/>
            <person name="Hosaka K."/>
        </authorList>
    </citation>
    <scope>NUCLEOTIDE SEQUENCE</scope>
    <source>
        <strain evidence="1">MO-923</strain>
    </source>
</reference>